<reference evidence="2 3" key="1">
    <citation type="submission" date="2020-07" db="EMBL/GenBank/DDBJ databases">
        <title>Halieaceae bacterium, F7430, whole genome shotgun sequencing project.</title>
        <authorList>
            <person name="Jiang S."/>
            <person name="Liu Z.W."/>
            <person name="Du Z.J."/>
        </authorList>
    </citation>
    <scope>NUCLEOTIDE SEQUENCE [LARGE SCALE GENOMIC DNA]</scope>
    <source>
        <strain evidence="2 3">F7430</strain>
    </source>
</reference>
<dbReference type="RefSeq" id="WP_182171859.1">
    <property type="nucleotide sequence ID" value="NZ_JACFXU010000014.1"/>
</dbReference>
<dbReference type="InterPro" id="IPR036291">
    <property type="entry name" value="NAD(P)-bd_dom_sf"/>
</dbReference>
<dbReference type="InterPro" id="IPR003781">
    <property type="entry name" value="CoA-bd"/>
</dbReference>
<dbReference type="Pfam" id="PF13380">
    <property type="entry name" value="CoA_binding_2"/>
    <property type="match status" value="1"/>
</dbReference>
<dbReference type="Proteomes" id="UP000539350">
    <property type="component" value="Unassembled WGS sequence"/>
</dbReference>
<dbReference type="AlphaFoldDB" id="A0A7W2TWE0"/>
<accession>A0A7W2TWE0</accession>
<feature type="domain" description="CoA-binding" evidence="1">
    <location>
        <begin position="12"/>
        <end position="107"/>
    </location>
</feature>
<dbReference type="Gene3D" id="3.40.50.720">
    <property type="entry name" value="NAD(P)-binding Rossmann-like Domain"/>
    <property type="match status" value="1"/>
</dbReference>
<name>A0A7W2TWE0_9GAMM</name>
<evidence type="ECO:0000259" key="1">
    <source>
        <dbReference type="SMART" id="SM00881"/>
    </source>
</evidence>
<dbReference type="SMART" id="SM00881">
    <property type="entry name" value="CoA_binding"/>
    <property type="match status" value="1"/>
</dbReference>
<evidence type="ECO:0000313" key="3">
    <source>
        <dbReference type="Proteomes" id="UP000539350"/>
    </source>
</evidence>
<comment type="caution">
    <text evidence="2">The sequence shown here is derived from an EMBL/GenBank/DDBJ whole genome shotgun (WGS) entry which is preliminary data.</text>
</comment>
<dbReference type="EMBL" id="JACFXU010000014">
    <property type="protein sequence ID" value="MBA6413147.1"/>
    <property type="molecule type" value="Genomic_DNA"/>
</dbReference>
<protein>
    <submittedName>
        <fullName evidence="2">CoA-binding protein</fullName>
    </submittedName>
</protein>
<dbReference type="PANTHER" id="PTHR33303:SF2">
    <property type="entry name" value="COA-BINDING DOMAIN-CONTAINING PROTEIN"/>
    <property type="match status" value="1"/>
</dbReference>
<keyword evidence="3" id="KW-1185">Reference proteome</keyword>
<dbReference type="SUPFAM" id="SSF51735">
    <property type="entry name" value="NAD(P)-binding Rossmann-fold domains"/>
    <property type="match status" value="1"/>
</dbReference>
<gene>
    <name evidence="2" type="ORF">H2508_08505</name>
</gene>
<dbReference type="PANTHER" id="PTHR33303">
    <property type="entry name" value="CYTOPLASMIC PROTEIN-RELATED"/>
    <property type="match status" value="1"/>
</dbReference>
<sequence>MPLNRDQDIAQLLQSTRTIALVGASHKPTRPSNEVMRFLLRHGYQVFPVNPGLAGQTLLGCPVYARLADIEQPIDMVDVFRQSQYLPGIVEECIALGVTALWTQLGVIDLEAATSAEEAGIQVVMDRCPAIELPRLQAAGLISALA</sequence>
<proteinExistence type="predicted"/>
<evidence type="ECO:0000313" key="2">
    <source>
        <dbReference type="EMBL" id="MBA6413147.1"/>
    </source>
</evidence>
<organism evidence="2 3">
    <name type="scientific">Sediminihaliea albiluteola</name>
    <dbReference type="NCBI Taxonomy" id="2758564"/>
    <lineage>
        <taxon>Bacteria</taxon>
        <taxon>Pseudomonadati</taxon>
        <taxon>Pseudomonadota</taxon>
        <taxon>Gammaproteobacteria</taxon>
        <taxon>Cellvibrionales</taxon>
        <taxon>Halieaceae</taxon>
        <taxon>Sediminihaliea</taxon>
    </lineage>
</organism>